<dbReference type="RefSeq" id="WP_062076155.1">
    <property type="nucleotide sequence ID" value="NZ_JACBZO010000001.1"/>
</dbReference>
<dbReference type="EMBL" id="JACBZO010000001">
    <property type="protein sequence ID" value="NYI40479.1"/>
    <property type="molecule type" value="Genomic_DNA"/>
</dbReference>
<gene>
    <name evidence="1" type="ORF">BKA03_000598</name>
</gene>
<dbReference type="AlphaFoldDB" id="A0A7Y9Z7W4"/>
<protein>
    <recommendedName>
        <fullName evidence="3">DUF4245 domain-containing protein</fullName>
    </recommendedName>
</protein>
<reference evidence="1 2" key="1">
    <citation type="submission" date="2020-07" db="EMBL/GenBank/DDBJ databases">
        <title>Sequencing the genomes of 1000 actinobacteria strains.</title>
        <authorList>
            <person name="Klenk H.-P."/>
        </authorList>
    </citation>
    <scope>NUCLEOTIDE SEQUENCE [LARGE SCALE GENOMIC DNA]</scope>
    <source>
        <strain evidence="1 2">DSM 19970</strain>
    </source>
</reference>
<evidence type="ECO:0008006" key="3">
    <source>
        <dbReference type="Google" id="ProtNLM"/>
    </source>
</evidence>
<organism evidence="1 2">
    <name type="scientific">Demequina lutea</name>
    <dbReference type="NCBI Taxonomy" id="431489"/>
    <lineage>
        <taxon>Bacteria</taxon>
        <taxon>Bacillati</taxon>
        <taxon>Actinomycetota</taxon>
        <taxon>Actinomycetes</taxon>
        <taxon>Micrococcales</taxon>
        <taxon>Demequinaceae</taxon>
        <taxon>Demequina</taxon>
    </lineage>
</organism>
<comment type="caution">
    <text evidence="1">The sequence shown here is derived from an EMBL/GenBank/DDBJ whole genome shotgun (WGS) entry which is preliminary data.</text>
</comment>
<dbReference type="Proteomes" id="UP000547973">
    <property type="component" value="Unassembled WGS sequence"/>
</dbReference>
<proteinExistence type="predicted"/>
<evidence type="ECO:0000313" key="1">
    <source>
        <dbReference type="EMBL" id="NYI40479.1"/>
    </source>
</evidence>
<accession>A0A7Y9Z7W4</accession>
<evidence type="ECO:0000313" key="2">
    <source>
        <dbReference type="Proteomes" id="UP000547973"/>
    </source>
</evidence>
<name>A0A7Y9Z7W4_9MICO</name>
<keyword evidence="2" id="KW-1185">Reference proteome</keyword>
<sequence length="186" mass="19162">MVNRFQRALWLVVVAVTLVAFGLVIPLLPSLGPVTRHLEADHTTQLAMASVTLPAGWDVNIASASQSQPVASLGGVQIAITDAVWLGKSSQLVTHAAGLVYSQPPVLPDVPPKADGAGGEKWQILPGPNAPTSDPRRVIVLRRDKSVVLVIVRGPAVDVAAASVAIDSVVASVAFEGFTANVGAAS</sequence>